<evidence type="ECO:0000313" key="2">
    <source>
        <dbReference type="EMBL" id="ADX97641.1"/>
    </source>
</evidence>
<dbReference type="Proteomes" id="UP000007484">
    <property type="component" value="Chromosome"/>
</dbReference>
<name>F0QQ71_MYCSL</name>
<dbReference type="HOGENOM" id="CLU_067788_0_0_14"/>
<reference evidence="2 3" key="1">
    <citation type="journal article" date="2011" name="J. Bacteriol.">
        <title>Complete genome sequences of two hemotropic Mycoplasmas, Mycoplasma haemofelis strain Ohio2 and Mycoplasma suis strain Illinois.</title>
        <authorList>
            <person name="Messick J.B."/>
            <person name="Santos A.P."/>
            <person name="Guimaraes A.M."/>
        </authorList>
    </citation>
    <scope>NUCLEOTIDE SEQUENCE [LARGE SCALE GENOMIC DNA]</scope>
    <source>
        <strain evidence="2 3">Illinois</strain>
    </source>
</reference>
<feature type="compositionally biased region" description="Low complexity" evidence="1">
    <location>
        <begin position="168"/>
        <end position="184"/>
    </location>
</feature>
<gene>
    <name evidence="2" type="ordered locus">MSU_0097</name>
</gene>
<feature type="compositionally biased region" description="Polar residues" evidence="1">
    <location>
        <begin position="134"/>
        <end position="149"/>
    </location>
</feature>
<dbReference type="KEGG" id="mss:MSU_0097"/>
<dbReference type="AlphaFoldDB" id="F0QQ71"/>
<protein>
    <submittedName>
        <fullName evidence="2">Uncharacterized protein</fullName>
    </submittedName>
</protein>
<evidence type="ECO:0000256" key="1">
    <source>
        <dbReference type="SAM" id="MobiDB-lite"/>
    </source>
</evidence>
<feature type="compositionally biased region" description="Polar residues" evidence="1">
    <location>
        <begin position="81"/>
        <end position="98"/>
    </location>
</feature>
<evidence type="ECO:0000313" key="3">
    <source>
        <dbReference type="Proteomes" id="UP000007484"/>
    </source>
</evidence>
<dbReference type="RefSeq" id="WP_013609612.1">
    <property type="nucleotide sequence ID" value="NC_015155.1"/>
</dbReference>
<feature type="compositionally biased region" description="Basic and acidic residues" evidence="1">
    <location>
        <begin position="150"/>
        <end position="167"/>
    </location>
</feature>
<proteinExistence type="predicted"/>
<feature type="compositionally biased region" description="Polar residues" evidence="1">
    <location>
        <begin position="191"/>
        <end position="202"/>
    </location>
</feature>
<sequence>MFGTATWVKIALAIVSFGSAAGGTYLIKNRVNEEEITKKQNPDTLKKEALDSGDGSEEKRTITQDVSANTEDTEKREQDSHTSSPEQDDNVSSTSSSEPKNEELGDNSESTSRSDTNQVDSSLQGQSDGKGGAENSQDVLSTTSTNADQLSEKDSLKEQDTENREVESSSSSTQSLVQSSPDSSGEGMQSERLSITSENYRSGSEFRKTTFGEGGRANTDISGEYILLSGDDSGSSGRKDICSLIKEGVGEEQSEEECKQWVSQKLGNEEQKKNLRIWFKTKDKKHSKEILEGLFVNNSSGKWFEDNSEIEVTFGVGDTLTCKQSEVTSDSSNQEFTVSCYQKVTTELTT</sequence>
<feature type="region of interest" description="Disordered" evidence="1">
    <location>
        <begin position="37"/>
        <end position="219"/>
    </location>
</feature>
<organism evidence="2 3">
    <name type="scientific">Mycoplasma suis (strain Illinois)</name>
    <dbReference type="NCBI Taxonomy" id="768700"/>
    <lineage>
        <taxon>Bacteria</taxon>
        <taxon>Bacillati</taxon>
        <taxon>Mycoplasmatota</taxon>
        <taxon>Mollicutes</taxon>
        <taxon>Mycoplasmataceae</taxon>
        <taxon>Mycoplasma</taxon>
    </lineage>
</organism>
<keyword evidence="3" id="KW-1185">Reference proteome</keyword>
<feature type="compositionally biased region" description="Polar residues" evidence="1">
    <location>
        <begin position="107"/>
        <end position="127"/>
    </location>
</feature>
<dbReference type="STRING" id="768700.MSU_0097"/>
<dbReference type="EMBL" id="CP002525">
    <property type="protein sequence ID" value="ADX97641.1"/>
    <property type="molecule type" value="Genomic_DNA"/>
</dbReference>
<feature type="compositionally biased region" description="Basic and acidic residues" evidence="1">
    <location>
        <begin position="37"/>
        <end position="62"/>
    </location>
</feature>
<accession>F0QQ71</accession>